<dbReference type="PANTHER" id="PTHR43329">
    <property type="entry name" value="EPOXIDE HYDROLASE"/>
    <property type="match status" value="1"/>
</dbReference>
<name>A0A0P9DCY9_9CHLR</name>
<dbReference type="InterPro" id="IPR029058">
    <property type="entry name" value="AB_hydrolase_fold"/>
</dbReference>
<dbReference type="Gene3D" id="3.40.50.1820">
    <property type="entry name" value="alpha/beta hydrolase"/>
    <property type="match status" value="1"/>
</dbReference>
<dbReference type="PRINTS" id="PR00111">
    <property type="entry name" value="ABHYDROLASE"/>
</dbReference>
<dbReference type="Pfam" id="PF00561">
    <property type="entry name" value="Abhydrolase_1"/>
    <property type="match status" value="1"/>
</dbReference>
<evidence type="ECO:0000313" key="4">
    <source>
        <dbReference type="Proteomes" id="UP000050509"/>
    </source>
</evidence>
<dbReference type="PRINTS" id="PR00412">
    <property type="entry name" value="EPOXHYDRLASE"/>
</dbReference>
<dbReference type="Proteomes" id="UP000050509">
    <property type="component" value="Unassembled WGS sequence"/>
</dbReference>
<evidence type="ECO:0000256" key="1">
    <source>
        <dbReference type="ARBA" id="ARBA00022801"/>
    </source>
</evidence>
<organism evidence="3 4">
    <name type="scientific">Kouleothrix aurantiaca</name>
    <dbReference type="NCBI Taxonomy" id="186479"/>
    <lineage>
        <taxon>Bacteria</taxon>
        <taxon>Bacillati</taxon>
        <taxon>Chloroflexota</taxon>
        <taxon>Chloroflexia</taxon>
        <taxon>Chloroflexales</taxon>
        <taxon>Roseiflexineae</taxon>
        <taxon>Roseiflexaceae</taxon>
        <taxon>Kouleothrix</taxon>
    </lineage>
</organism>
<sequence>MLHPQDFDHHYVTLNGIRMHYAQAGHGPQLVVLLHGFPECWWSWRHQLVLFRDTPALAARYTLIAPDLRGYNETDRPSWGYELDVLVQDVAELIRALGHRSAIVGGHDWGGNIAWSLAIARPELVQRLIAMNIPHPALFAEAIGRNWRQSLRSWYFAFFQLPWLPELAIRANGYASIERAFTDMALDPSRFTPEDIRVFQSAMAAPGAATAAVNYYRAILQQGARGLFRGTGMRVYAPTLLIWGENDTALGKELTYGTERYAPDLRIRYIPHCSHWVQQEQPELVNRAMHEFLTA</sequence>
<dbReference type="GO" id="GO:0016787">
    <property type="term" value="F:hydrolase activity"/>
    <property type="evidence" value="ECO:0007669"/>
    <property type="project" value="UniProtKB-KW"/>
</dbReference>
<dbReference type="InterPro" id="IPR000073">
    <property type="entry name" value="AB_hydrolase_1"/>
</dbReference>
<keyword evidence="4" id="KW-1185">Reference proteome</keyword>
<dbReference type="EMBL" id="LJCR01001377">
    <property type="protein sequence ID" value="KPV50465.1"/>
    <property type="molecule type" value="Genomic_DNA"/>
</dbReference>
<dbReference type="AlphaFoldDB" id="A0A0P9DCY9"/>
<keyword evidence="1 3" id="KW-0378">Hydrolase</keyword>
<reference evidence="3 4" key="1">
    <citation type="submission" date="2015-09" db="EMBL/GenBank/DDBJ databases">
        <title>Draft genome sequence of Kouleothrix aurantiaca JCM 19913.</title>
        <authorList>
            <person name="Hemp J."/>
        </authorList>
    </citation>
    <scope>NUCLEOTIDE SEQUENCE [LARGE SCALE GENOMIC DNA]</scope>
    <source>
        <strain evidence="3 4">COM-B</strain>
    </source>
</reference>
<feature type="domain" description="AB hydrolase-1" evidence="2">
    <location>
        <begin position="30"/>
        <end position="280"/>
    </location>
</feature>
<gene>
    <name evidence="3" type="ORF">SE17_26785</name>
</gene>
<dbReference type="SUPFAM" id="SSF53474">
    <property type="entry name" value="alpha/beta-Hydrolases"/>
    <property type="match status" value="1"/>
</dbReference>
<dbReference type="InterPro" id="IPR000639">
    <property type="entry name" value="Epox_hydrolase-like"/>
</dbReference>
<accession>A0A0P9DCY9</accession>
<dbReference type="PATRIC" id="fig|186479.3.peg.1569"/>
<comment type="caution">
    <text evidence="3">The sequence shown here is derived from an EMBL/GenBank/DDBJ whole genome shotgun (WGS) entry which is preliminary data.</text>
</comment>
<evidence type="ECO:0000313" key="3">
    <source>
        <dbReference type="EMBL" id="KPV50465.1"/>
    </source>
</evidence>
<evidence type="ECO:0000259" key="2">
    <source>
        <dbReference type="Pfam" id="PF00561"/>
    </source>
</evidence>
<proteinExistence type="predicted"/>
<protein>
    <submittedName>
        <fullName evidence="3">Epoxide hydrolase</fullName>
    </submittedName>
</protein>